<gene>
    <name evidence="7" type="primary">WNK8_1</name>
    <name evidence="7" type="ORF">A4A49_01077</name>
</gene>
<dbReference type="AlphaFoldDB" id="A0A314L7C9"/>
<dbReference type="InterPro" id="IPR008271">
    <property type="entry name" value="Ser/Thr_kinase_AS"/>
</dbReference>
<dbReference type="PROSITE" id="PS50011">
    <property type="entry name" value="PROTEIN_KINASE_DOM"/>
    <property type="match status" value="1"/>
</dbReference>
<dbReference type="PROSITE" id="PS00108">
    <property type="entry name" value="PROTEIN_KINASE_ST"/>
    <property type="match status" value="1"/>
</dbReference>
<proteinExistence type="predicted"/>
<dbReference type="EMBL" id="MJEQ01000306">
    <property type="protein sequence ID" value="OIT37478.1"/>
    <property type="molecule type" value="Genomic_DNA"/>
</dbReference>
<dbReference type="SUPFAM" id="SSF56112">
    <property type="entry name" value="Protein kinase-like (PK-like)"/>
    <property type="match status" value="1"/>
</dbReference>
<evidence type="ECO:0000256" key="2">
    <source>
        <dbReference type="ARBA" id="ARBA00022527"/>
    </source>
</evidence>
<name>A0A314L7C9_NICAT</name>
<feature type="domain" description="Protein kinase" evidence="6">
    <location>
        <begin position="1"/>
        <end position="92"/>
    </location>
</feature>
<dbReference type="PANTHER" id="PTHR13902">
    <property type="entry name" value="SERINE/THREONINE-PROTEIN KINASE WNK WITH NO LYSINE -RELATED"/>
    <property type="match status" value="1"/>
</dbReference>
<dbReference type="GO" id="GO:0004674">
    <property type="term" value="F:protein serine/threonine kinase activity"/>
    <property type="evidence" value="ECO:0007669"/>
    <property type="project" value="UniProtKB-KW"/>
</dbReference>
<evidence type="ECO:0000256" key="1">
    <source>
        <dbReference type="ARBA" id="ARBA00012513"/>
    </source>
</evidence>
<evidence type="ECO:0000256" key="4">
    <source>
        <dbReference type="ARBA" id="ARBA00047899"/>
    </source>
</evidence>
<keyword evidence="2" id="KW-0723">Serine/threonine-protein kinase</keyword>
<keyword evidence="3 7" id="KW-0418">Kinase</keyword>
<protein>
    <recommendedName>
        <fullName evidence="1">non-specific serine/threonine protein kinase</fullName>
        <ecNumber evidence="1">2.7.11.1</ecNumber>
    </recommendedName>
</protein>
<dbReference type="InterPro" id="IPR050588">
    <property type="entry name" value="WNK_Ser-Thr_kinase"/>
</dbReference>
<keyword evidence="8" id="KW-1185">Reference proteome</keyword>
<comment type="catalytic activity">
    <reaction evidence="5">
        <text>L-seryl-[protein] + ATP = O-phospho-L-seryl-[protein] + ADP + H(+)</text>
        <dbReference type="Rhea" id="RHEA:17989"/>
        <dbReference type="Rhea" id="RHEA-COMP:9863"/>
        <dbReference type="Rhea" id="RHEA-COMP:11604"/>
        <dbReference type="ChEBI" id="CHEBI:15378"/>
        <dbReference type="ChEBI" id="CHEBI:29999"/>
        <dbReference type="ChEBI" id="CHEBI:30616"/>
        <dbReference type="ChEBI" id="CHEBI:83421"/>
        <dbReference type="ChEBI" id="CHEBI:456216"/>
        <dbReference type="EC" id="2.7.11.1"/>
    </reaction>
</comment>
<dbReference type="Gramene" id="OIT37478">
    <property type="protein sequence ID" value="OIT37478"/>
    <property type="gene ID" value="A4A49_01077"/>
</dbReference>
<evidence type="ECO:0000259" key="6">
    <source>
        <dbReference type="PROSITE" id="PS50011"/>
    </source>
</evidence>
<dbReference type="InterPro" id="IPR011009">
    <property type="entry name" value="Kinase-like_dom_sf"/>
</dbReference>
<sequence>MAIRYRRKHKTVDTRAVKKWARQILRGLHYLHSHNPPVIHRDLKCDNIFINGNHGEVKLGDLGLATIMEQPTARSVIGSYLTWTCCLWFYQN</sequence>
<evidence type="ECO:0000313" key="8">
    <source>
        <dbReference type="Proteomes" id="UP000187609"/>
    </source>
</evidence>
<accession>A0A314L7C9</accession>
<evidence type="ECO:0000256" key="3">
    <source>
        <dbReference type="ARBA" id="ARBA00022777"/>
    </source>
</evidence>
<dbReference type="SMR" id="A0A314L7C9"/>
<dbReference type="EC" id="2.7.11.1" evidence="1"/>
<organism evidence="7 8">
    <name type="scientific">Nicotiana attenuata</name>
    <name type="common">Coyote tobacco</name>
    <dbReference type="NCBI Taxonomy" id="49451"/>
    <lineage>
        <taxon>Eukaryota</taxon>
        <taxon>Viridiplantae</taxon>
        <taxon>Streptophyta</taxon>
        <taxon>Embryophyta</taxon>
        <taxon>Tracheophyta</taxon>
        <taxon>Spermatophyta</taxon>
        <taxon>Magnoliopsida</taxon>
        <taxon>eudicotyledons</taxon>
        <taxon>Gunneridae</taxon>
        <taxon>Pentapetalae</taxon>
        <taxon>asterids</taxon>
        <taxon>lamiids</taxon>
        <taxon>Solanales</taxon>
        <taxon>Solanaceae</taxon>
        <taxon>Nicotianoideae</taxon>
        <taxon>Nicotianeae</taxon>
        <taxon>Nicotiana</taxon>
    </lineage>
</organism>
<dbReference type="GO" id="GO:0005524">
    <property type="term" value="F:ATP binding"/>
    <property type="evidence" value="ECO:0007669"/>
    <property type="project" value="InterPro"/>
</dbReference>
<dbReference type="Pfam" id="PF00069">
    <property type="entry name" value="Pkinase"/>
    <property type="match status" value="1"/>
</dbReference>
<evidence type="ECO:0000256" key="5">
    <source>
        <dbReference type="ARBA" id="ARBA00048679"/>
    </source>
</evidence>
<dbReference type="InterPro" id="IPR000719">
    <property type="entry name" value="Prot_kinase_dom"/>
</dbReference>
<evidence type="ECO:0000313" key="7">
    <source>
        <dbReference type="EMBL" id="OIT37478.1"/>
    </source>
</evidence>
<dbReference type="STRING" id="49451.A0A314L7C9"/>
<keyword evidence="3 7" id="KW-0808">Transferase</keyword>
<comment type="caution">
    <text evidence="7">The sequence shown here is derived from an EMBL/GenBank/DDBJ whole genome shotgun (WGS) entry which is preliminary data.</text>
</comment>
<reference evidence="7" key="1">
    <citation type="submission" date="2016-11" db="EMBL/GenBank/DDBJ databases">
        <title>The genome of Nicotiana attenuata.</title>
        <authorList>
            <person name="Xu S."/>
            <person name="Brockmoeller T."/>
            <person name="Gaquerel E."/>
            <person name="Navarro A."/>
            <person name="Kuhl H."/>
            <person name="Gase K."/>
            <person name="Ling Z."/>
            <person name="Zhou W."/>
            <person name="Kreitzer C."/>
            <person name="Stanke M."/>
            <person name="Tang H."/>
            <person name="Lyons E."/>
            <person name="Pandey P."/>
            <person name="Pandey S.P."/>
            <person name="Timmermann B."/>
            <person name="Baldwin I.T."/>
        </authorList>
    </citation>
    <scope>NUCLEOTIDE SEQUENCE [LARGE SCALE GENOMIC DNA]</scope>
    <source>
        <strain evidence="7">UT</strain>
    </source>
</reference>
<dbReference type="Gene3D" id="1.10.510.10">
    <property type="entry name" value="Transferase(Phosphotransferase) domain 1"/>
    <property type="match status" value="1"/>
</dbReference>
<dbReference type="Proteomes" id="UP000187609">
    <property type="component" value="Unassembled WGS sequence"/>
</dbReference>
<comment type="catalytic activity">
    <reaction evidence="4">
        <text>L-threonyl-[protein] + ATP = O-phospho-L-threonyl-[protein] + ADP + H(+)</text>
        <dbReference type="Rhea" id="RHEA:46608"/>
        <dbReference type="Rhea" id="RHEA-COMP:11060"/>
        <dbReference type="Rhea" id="RHEA-COMP:11605"/>
        <dbReference type="ChEBI" id="CHEBI:15378"/>
        <dbReference type="ChEBI" id="CHEBI:30013"/>
        <dbReference type="ChEBI" id="CHEBI:30616"/>
        <dbReference type="ChEBI" id="CHEBI:61977"/>
        <dbReference type="ChEBI" id="CHEBI:456216"/>
        <dbReference type="EC" id="2.7.11.1"/>
    </reaction>
</comment>